<dbReference type="InterPro" id="IPR022496">
    <property type="entry name" value="T6A_TsaB"/>
</dbReference>
<gene>
    <name evidence="2" type="ORF">CLV52_0724</name>
</gene>
<accession>A0A4R7FQV2</accession>
<dbReference type="NCBIfam" id="TIGR03725">
    <property type="entry name" value="T6A_YeaZ"/>
    <property type="match status" value="1"/>
</dbReference>
<dbReference type="Pfam" id="PF00814">
    <property type="entry name" value="TsaD"/>
    <property type="match status" value="1"/>
</dbReference>
<evidence type="ECO:0000313" key="3">
    <source>
        <dbReference type="Proteomes" id="UP000295344"/>
    </source>
</evidence>
<organism evidence="2 3">
    <name type="scientific">Amnibacterium kyonggiense</name>
    <dbReference type="NCBI Taxonomy" id="595671"/>
    <lineage>
        <taxon>Bacteria</taxon>
        <taxon>Bacillati</taxon>
        <taxon>Actinomycetota</taxon>
        <taxon>Actinomycetes</taxon>
        <taxon>Micrococcales</taxon>
        <taxon>Microbacteriaceae</taxon>
        <taxon>Amnibacterium</taxon>
    </lineage>
</organism>
<dbReference type="Gene3D" id="3.30.420.40">
    <property type="match status" value="1"/>
</dbReference>
<comment type="caution">
    <text evidence="2">The sequence shown here is derived from an EMBL/GenBank/DDBJ whole genome shotgun (WGS) entry which is preliminary data.</text>
</comment>
<dbReference type="Proteomes" id="UP000295344">
    <property type="component" value="Unassembled WGS sequence"/>
</dbReference>
<dbReference type="AlphaFoldDB" id="A0A4R7FQV2"/>
<feature type="domain" description="Gcp-like" evidence="1">
    <location>
        <begin position="32"/>
        <end position="129"/>
    </location>
</feature>
<evidence type="ECO:0000313" key="2">
    <source>
        <dbReference type="EMBL" id="TDS80170.1"/>
    </source>
</evidence>
<reference evidence="2 3" key="1">
    <citation type="submission" date="2019-03" db="EMBL/GenBank/DDBJ databases">
        <title>Genomic Encyclopedia of Archaeal and Bacterial Type Strains, Phase II (KMG-II): from individual species to whole genera.</title>
        <authorList>
            <person name="Goeker M."/>
        </authorList>
    </citation>
    <scope>NUCLEOTIDE SEQUENCE [LARGE SCALE GENOMIC DNA]</scope>
    <source>
        <strain evidence="2 3">DSM 24782</strain>
    </source>
</reference>
<evidence type="ECO:0000259" key="1">
    <source>
        <dbReference type="Pfam" id="PF00814"/>
    </source>
</evidence>
<dbReference type="InterPro" id="IPR000905">
    <property type="entry name" value="Gcp-like_dom"/>
</dbReference>
<sequence length="201" mass="20544">MLLAIDTSGATSAAVVADDGAVVAALLDEDVRAHAEHIGPMLEAVLDRAGRPTIEAVAYGVGPGPFTGLRVGMAAARAAALVLGAVELPVLSHDAVALAAVRRGVRPAFVVVADAKRRERFATVYRRLDAAGVPVRDGEPTVGPEESIPALPQVLGAVDAGLLGAVAALRRAADIAPEPQEARYLRSPDVTIATARKSVLG</sequence>
<dbReference type="RefSeq" id="WP_133764915.1">
    <property type="nucleotide sequence ID" value="NZ_BAAARP010000001.1"/>
</dbReference>
<name>A0A4R7FQV2_9MICO</name>
<protein>
    <submittedName>
        <fullName evidence="2">tRNA threonylcarbamoyl adenosine modification protein YeaZ</fullName>
    </submittedName>
</protein>
<dbReference type="SUPFAM" id="SSF53067">
    <property type="entry name" value="Actin-like ATPase domain"/>
    <property type="match status" value="1"/>
</dbReference>
<dbReference type="InterPro" id="IPR043129">
    <property type="entry name" value="ATPase_NBD"/>
</dbReference>
<proteinExistence type="predicted"/>
<dbReference type="GO" id="GO:0002949">
    <property type="term" value="P:tRNA threonylcarbamoyladenosine modification"/>
    <property type="evidence" value="ECO:0007669"/>
    <property type="project" value="InterPro"/>
</dbReference>
<dbReference type="EMBL" id="SOAM01000001">
    <property type="protein sequence ID" value="TDS80170.1"/>
    <property type="molecule type" value="Genomic_DNA"/>
</dbReference>
<dbReference type="OrthoDB" id="9809995at2"/>
<keyword evidence="3" id="KW-1185">Reference proteome</keyword>